<gene>
    <name evidence="5" type="ORF">J2S00_002073</name>
</gene>
<dbReference type="PANTHER" id="PTHR33375:SF1">
    <property type="entry name" value="CHROMOSOME-PARTITIONING PROTEIN PARB-RELATED"/>
    <property type="match status" value="1"/>
</dbReference>
<dbReference type="RefSeq" id="WP_307339064.1">
    <property type="nucleotide sequence ID" value="NZ_JAUSUQ010000007.1"/>
</dbReference>
<dbReference type="Pfam" id="PF23552">
    <property type="entry name" value="ParB_C"/>
    <property type="match status" value="1"/>
</dbReference>
<dbReference type="InterPro" id="IPR050336">
    <property type="entry name" value="Chromosome_partition/occlusion"/>
</dbReference>
<keyword evidence="3" id="KW-0238">DNA-binding</keyword>
<evidence type="ECO:0000256" key="1">
    <source>
        <dbReference type="ARBA" id="ARBA00006295"/>
    </source>
</evidence>
<dbReference type="Pfam" id="PF02195">
    <property type="entry name" value="ParB_N"/>
    <property type="match status" value="1"/>
</dbReference>
<evidence type="ECO:0000259" key="4">
    <source>
        <dbReference type="SMART" id="SM00470"/>
    </source>
</evidence>
<organism evidence="5 6">
    <name type="scientific">Caldalkalibacillus uzonensis</name>
    <dbReference type="NCBI Taxonomy" id="353224"/>
    <lineage>
        <taxon>Bacteria</taxon>
        <taxon>Bacillati</taxon>
        <taxon>Bacillota</taxon>
        <taxon>Bacilli</taxon>
        <taxon>Bacillales</taxon>
        <taxon>Bacillaceae</taxon>
        <taxon>Caldalkalibacillus</taxon>
    </lineage>
</organism>
<evidence type="ECO:0000313" key="6">
    <source>
        <dbReference type="Proteomes" id="UP001232445"/>
    </source>
</evidence>
<dbReference type="Gene3D" id="1.10.10.2830">
    <property type="match status" value="1"/>
</dbReference>
<name>A0ABU0CTQ0_9BACI</name>
<dbReference type="CDD" id="cd16393">
    <property type="entry name" value="SPO0J_N"/>
    <property type="match status" value="1"/>
</dbReference>
<feature type="domain" description="ParB-like N-terminal" evidence="4">
    <location>
        <begin position="25"/>
        <end position="114"/>
    </location>
</feature>
<proteinExistence type="inferred from homology"/>
<dbReference type="Pfam" id="PF17762">
    <property type="entry name" value="HTH_ParB"/>
    <property type="match status" value="1"/>
</dbReference>
<dbReference type="InterPro" id="IPR004437">
    <property type="entry name" value="ParB/RepB/Spo0J"/>
</dbReference>
<dbReference type="SUPFAM" id="SSF110849">
    <property type="entry name" value="ParB/Sulfiredoxin"/>
    <property type="match status" value="1"/>
</dbReference>
<evidence type="ECO:0000256" key="3">
    <source>
        <dbReference type="ARBA" id="ARBA00023125"/>
    </source>
</evidence>
<evidence type="ECO:0000256" key="2">
    <source>
        <dbReference type="ARBA" id="ARBA00022829"/>
    </source>
</evidence>
<keyword evidence="2" id="KW-0159">Chromosome partition</keyword>
<dbReference type="SMART" id="SM00470">
    <property type="entry name" value="ParB"/>
    <property type="match status" value="1"/>
</dbReference>
<dbReference type="InterPro" id="IPR036086">
    <property type="entry name" value="ParB/Sulfiredoxin_sf"/>
</dbReference>
<comment type="caution">
    <text evidence="5">The sequence shown here is derived from an EMBL/GenBank/DDBJ whole genome shotgun (WGS) entry which is preliminary data.</text>
</comment>
<dbReference type="EMBL" id="JAUSUQ010000007">
    <property type="protein sequence ID" value="MDQ0339286.1"/>
    <property type="molecule type" value="Genomic_DNA"/>
</dbReference>
<comment type="similarity">
    <text evidence="1">Belongs to the ParB family.</text>
</comment>
<dbReference type="PANTHER" id="PTHR33375">
    <property type="entry name" value="CHROMOSOME-PARTITIONING PROTEIN PARB-RELATED"/>
    <property type="match status" value="1"/>
</dbReference>
<dbReference type="InterPro" id="IPR057240">
    <property type="entry name" value="ParB_dimer_C"/>
</dbReference>
<protein>
    <submittedName>
        <fullName evidence="5">ParB family chromosome partitioning protein</fullName>
    </submittedName>
</protein>
<sequence>MSKRLGKGLDALFPALEIDDNDKVIQIKLSELRPNPYQPRKDFNAEAIAELTQSIKEHGVIQPIIVRKSLKGYEIVAGERRFRASKEAGLETIPAVVKNFTESQVMEIALIENLQRENLNAMEVAYAYKKLMDKFNLTQDELALKVGKSRPHVANFLRLLQLPDNVQTYVSRGTLSMGHARALLGCKDKKSIVKLAKKCIDEQLSVRQLEQLIKQLNDVSRETKKKKVKQETNRVILQYEEQLKSKLGTSVKIKRGDKKGKIEIEFFSDEDLERLVDIMG</sequence>
<reference evidence="5 6" key="1">
    <citation type="submission" date="2023-07" db="EMBL/GenBank/DDBJ databases">
        <title>Genomic Encyclopedia of Type Strains, Phase IV (KMG-IV): sequencing the most valuable type-strain genomes for metagenomic binning, comparative biology and taxonomic classification.</title>
        <authorList>
            <person name="Goeker M."/>
        </authorList>
    </citation>
    <scope>NUCLEOTIDE SEQUENCE [LARGE SCALE GENOMIC DNA]</scope>
    <source>
        <strain evidence="5 6">DSM 17740</strain>
    </source>
</reference>
<dbReference type="InterPro" id="IPR003115">
    <property type="entry name" value="ParB_N"/>
</dbReference>
<dbReference type="InterPro" id="IPR041468">
    <property type="entry name" value="HTH_ParB/Spo0J"/>
</dbReference>
<dbReference type="Gene3D" id="3.90.1530.30">
    <property type="match status" value="1"/>
</dbReference>
<accession>A0ABU0CTQ0</accession>
<evidence type="ECO:0000313" key="5">
    <source>
        <dbReference type="EMBL" id="MDQ0339286.1"/>
    </source>
</evidence>
<dbReference type="SUPFAM" id="SSF109709">
    <property type="entry name" value="KorB DNA-binding domain-like"/>
    <property type="match status" value="1"/>
</dbReference>
<dbReference type="NCBIfam" id="TIGR00180">
    <property type="entry name" value="parB_part"/>
    <property type="match status" value="1"/>
</dbReference>
<dbReference type="Proteomes" id="UP001232445">
    <property type="component" value="Unassembled WGS sequence"/>
</dbReference>
<keyword evidence="6" id="KW-1185">Reference proteome</keyword>